<reference evidence="1" key="1">
    <citation type="submission" date="2023-03" db="EMBL/GenBank/DDBJ databases">
        <title>Complete genome of Cladonia borealis.</title>
        <authorList>
            <person name="Park H."/>
        </authorList>
    </citation>
    <scope>NUCLEOTIDE SEQUENCE</scope>
    <source>
        <strain evidence="1">ANT050790</strain>
    </source>
</reference>
<accession>A0AA39U904</accession>
<name>A0AA39U904_9LECA</name>
<evidence type="ECO:0000313" key="2">
    <source>
        <dbReference type="Proteomes" id="UP001166286"/>
    </source>
</evidence>
<comment type="caution">
    <text evidence="1">The sequence shown here is derived from an EMBL/GenBank/DDBJ whole genome shotgun (WGS) entry which is preliminary data.</text>
</comment>
<protein>
    <submittedName>
        <fullName evidence="1">Uncharacterized protein</fullName>
    </submittedName>
</protein>
<gene>
    <name evidence="1" type="ORF">JMJ35_006448</name>
</gene>
<dbReference type="AlphaFoldDB" id="A0AA39U904"/>
<keyword evidence="2" id="KW-1185">Reference proteome</keyword>
<dbReference type="InterPro" id="IPR021848">
    <property type="entry name" value="HODM_asu-like"/>
</dbReference>
<evidence type="ECO:0000313" key="1">
    <source>
        <dbReference type="EMBL" id="KAK0510896.1"/>
    </source>
</evidence>
<dbReference type="Proteomes" id="UP001166286">
    <property type="component" value="Unassembled WGS sequence"/>
</dbReference>
<proteinExistence type="predicted"/>
<sequence length="310" mass="35384">MTMGLAKVSRNEWIEIDSKYRTQIIERTNILESHSEQTLGTTPAADHIVSELYREIIFQQLPQRFPTVFSLSADKRTINNNITGLSFPSKPLTKKTDHGISSLRILAVNIVEDLFVLRPDIKSGKHLLCAFVACYPNGFETAKLMDKSVSEIHAPVPLYKEKLEMSVDRFFKTIKVGDFMRRFNWSITTCGPQLFTPKNLNNYPGHTSANDEQSELAIEDVYLRVERQILTRLPQSRAVVFTVKTYMTPLTDVRVEGSGPQLLAAVKAWPKKVAFYKRRPYWFNQVCEYLEEAKTGPCADKTENGNRDTV</sequence>
<dbReference type="Pfam" id="PF11927">
    <property type="entry name" value="HODM_asu-like"/>
    <property type="match status" value="1"/>
</dbReference>
<dbReference type="EMBL" id="JAFEKC020000014">
    <property type="protein sequence ID" value="KAK0510896.1"/>
    <property type="molecule type" value="Genomic_DNA"/>
</dbReference>
<organism evidence="1 2">
    <name type="scientific">Cladonia borealis</name>
    <dbReference type="NCBI Taxonomy" id="184061"/>
    <lineage>
        <taxon>Eukaryota</taxon>
        <taxon>Fungi</taxon>
        <taxon>Dikarya</taxon>
        <taxon>Ascomycota</taxon>
        <taxon>Pezizomycotina</taxon>
        <taxon>Lecanoromycetes</taxon>
        <taxon>OSLEUM clade</taxon>
        <taxon>Lecanoromycetidae</taxon>
        <taxon>Lecanorales</taxon>
        <taxon>Lecanorineae</taxon>
        <taxon>Cladoniaceae</taxon>
        <taxon>Cladonia</taxon>
    </lineage>
</organism>